<dbReference type="EC" id="3.4.14.12" evidence="2"/>
<dbReference type="GO" id="GO:0008239">
    <property type="term" value="F:dipeptidyl-peptidase activity"/>
    <property type="evidence" value="ECO:0007669"/>
    <property type="project" value="TreeGrafter"/>
</dbReference>
<dbReference type="SUPFAM" id="SSF53474">
    <property type="entry name" value="alpha/beta-Hydrolases"/>
    <property type="match status" value="1"/>
</dbReference>
<dbReference type="InterPro" id="IPR001375">
    <property type="entry name" value="Peptidase_S9_cat"/>
</dbReference>
<reference evidence="2" key="1">
    <citation type="submission" date="2019-03" db="EMBL/GenBank/DDBJ databases">
        <title>Single cell metagenomics reveals metabolic interactions within the superorganism composed of flagellate Streblomastix strix and complex community of Bacteroidetes bacteria on its surface.</title>
        <authorList>
            <person name="Treitli S.C."/>
            <person name="Kolisko M."/>
            <person name="Husnik F."/>
            <person name="Keeling P."/>
            <person name="Hampl V."/>
        </authorList>
    </citation>
    <scope>NUCLEOTIDE SEQUENCE</scope>
    <source>
        <strain evidence="2">STM</strain>
    </source>
</reference>
<protein>
    <submittedName>
        <fullName evidence="2">Prolyl tripeptidyl peptidase</fullName>
        <ecNumber evidence="2">3.4.14.12</ecNumber>
    </submittedName>
</protein>
<accession>A0A5J4PYI6</accession>
<gene>
    <name evidence="2" type="ORF">EZS27_035412</name>
</gene>
<dbReference type="PANTHER" id="PTHR11731">
    <property type="entry name" value="PROTEASE FAMILY S9B,C DIPEPTIDYL-PEPTIDASE IV-RELATED"/>
    <property type="match status" value="1"/>
</dbReference>
<sequence length="175" mass="20060">RGLEFENCTFRHLGFEECKDQIKGVELLKSLSFVDSKRIGVHGWSFGGHITIALMLRYPDMFKVGIAGGPVIEWKYYEVMYGERYMDTPQANPEGYEECNLNNLAGNLKGNLLVIHGDNDDVCVLQHSLSFINACVAARTYPDLFIYPKHKHHVVGKDRVHLYEKMTKYMISNLE</sequence>
<organism evidence="2">
    <name type="scientific">termite gut metagenome</name>
    <dbReference type="NCBI Taxonomy" id="433724"/>
    <lineage>
        <taxon>unclassified sequences</taxon>
        <taxon>metagenomes</taxon>
        <taxon>organismal metagenomes</taxon>
    </lineage>
</organism>
<dbReference type="GO" id="GO:0006508">
    <property type="term" value="P:proteolysis"/>
    <property type="evidence" value="ECO:0007669"/>
    <property type="project" value="InterPro"/>
</dbReference>
<dbReference type="PANTHER" id="PTHR11731:SF193">
    <property type="entry name" value="DIPEPTIDYL PEPTIDASE 9"/>
    <property type="match status" value="1"/>
</dbReference>
<name>A0A5J4PYI6_9ZZZZ</name>
<dbReference type="InterPro" id="IPR029058">
    <property type="entry name" value="AB_hydrolase_fold"/>
</dbReference>
<keyword evidence="2" id="KW-0378">Hydrolase</keyword>
<comment type="caution">
    <text evidence="2">The sequence shown here is derived from an EMBL/GenBank/DDBJ whole genome shotgun (WGS) entry which is preliminary data.</text>
</comment>
<evidence type="ECO:0000313" key="2">
    <source>
        <dbReference type="EMBL" id="KAA6313890.1"/>
    </source>
</evidence>
<dbReference type="InterPro" id="IPR050278">
    <property type="entry name" value="Serine_Prot_S9B/DPPIV"/>
</dbReference>
<dbReference type="Gene3D" id="3.40.50.1820">
    <property type="entry name" value="alpha/beta hydrolase"/>
    <property type="match status" value="1"/>
</dbReference>
<dbReference type="Pfam" id="PF00326">
    <property type="entry name" value="Peptidase_S9"/>
    <property type="match status" value="1"/>
</dbReference>
<dbReference type="GO" id="GO:0008236">
    <property type="term" value="F:serine-type peptidase activity"/>
    <property type="evidence" value="ECO:0007669"/>
    <property type="project" value="InterPro"/>
</dbReference>
<dbReference type="EMBL" id="SNRY01005879">
    <property type="protein sequence ID" value="KAA6313890.1"/>
    <property type="molecule type" value="Genomic_DNA"/>
</dbReference>
<evidence type="ECO:0000259" key="1">
    <source>
        <dbReference type="Pfam" id="PF00326"/>
    </source>
</evidence>
<dbReference type="AlphaFoldDB" id="A0A5J4PYI6"/>
<feature type="non-terminal residue" evidence="2">
    <location>
        <position position="1"/>
    </location>
</feature>
<feature type="domain" description="Peptidase S9 prolyl oligopeptidase catalytic" evidence="1">
    <location>
        <begin position="1"/>
        <end position="173"/>
    </location>
</feature>
<proteinExistence type="predicted"/>